<evidence type="ECO:0000256" key="4">
    <source>
        <dbReference type="ARBA" id="ARBA00022692"/>
    </source>
</evidence>
<dbReference type="OrthoDB" id="2187549at2759"/>
<dbReference type="AlphaFoldDB" id="A0A316Z3J1"/>
<evidence type="ECO:0000256" key="7">
    <source>
        <dbReference type="ARBA" id="ARBA00023136"/>
    </source>
</evidence>
<comment type="subcellular location">
    <subcellularLocation>
        <location evidence="8">Endomembrane system</location>
        <topology evidence="8">Single-pass membrane protein</topology>
    </subcellularLocation>
    <subcellularLocation>
        <location evidence="1">Membrane</location>
        <topology evidence="1">Single-pass type II membrane protein</topology>
    </subcellularLocation>
</comment>
<evidence type="ECO:0000256" key="6">
    <source>
        <dbReference type="ARBA" id="ARBA00022989"/>
    </source>
</evidence>
<dbReference type="Gene3D" id="3.90.550.50">
    <property type="match status" value="1"/>
</dbReference>
<evidence type="ECO:0000256" key="3">
    <source>
        <dbReference type="ARBA" id="ARBA00022679"/>
    </source>
</evidence>
<sequence length="387" mass="43474">MQTQVERPGPMHILFGAATTRARVLEAIPDWLWLVNAPGARLLILVEEADERNSSTIALASLNAALSDAGINGIVEASPLDFERRYMSLVAAFRRHRRREEWFATIDDDTAFIRGLEPIWNMLRKYDARKNWLVGTFSEAQAHYGPIGRIAFGGGGIFLSKGLVENMTKPRSDGSSPHSDCDAEHNWGGGDLRISHCAYDKLRVEVSVETSLHQMDLLGSSHGVLESGQEVSSFHHYKSWNHFDPTRMMRAGAICHGICVLQRFDAPSHYWTGQDVAQLATHNISLTSPRTVLAYGVSLTHYPTLPDLAALEKTWNDAWDHGVFRPTFNFGPLRAPQGEGSGRFTWQLEGQHVSQQQQSGSKWLHQLYVRRVEGQQDSVVEYVWLEK</sequence>
<reference evidence="10 11" key="1">
    <citation type="journal article" date="2018" name="Mol. Biol. Evol.">
        <title>Broad Genomic Sampling Reveals a Smut Pathogenic Ancestry of the Fungal Clade Ustilaginomycotina.</title>
        <authorList>
            <person name="Kijpornyongpan T."/>
            <person name="Mondo S.J."/>
            <person name="Barry K."/>
            <person name="Sandor L."/>
            <person name="Lee J."/>
            <person name="Lipzen A."/>
            <person name="Pangilinan J."/>
            <person name="LaButti K."/>
            <person name="Hainaut M."/>
            <person name="Henrissat B."/>
            <person name="Grigoriev I.V."/>
            <person name="Spatafora J.W."/>
            <person name="Aime M.C."/>
        </authorList>
    </citation>
    <scope>NUCLEOTIDE SEQUENCE [LARGE SCALE GENOMIC DNA]</scope>
    <source>
        <strain evidence="10 11">MCA 4186</strain>
    </source>
</reference>
<feature type="domain" description="Fringe-like glycosyltransferase" evidence="9">
    <location>
        <begin position="96"/>
        <end position="215"/>
    </location>
</feature>
<dbReference type="Proteomes" id="UP000245946">
    <property type="component" value="Unassembled WGS sequence"/>
</dbReference>
<dbReference type="RefSeq" id="XP_025595032.1">
    <property type="nucleotide sequence ID" value="XM_025743554.1"/>
</dbReference>
<keyword evidence="2" id="KW-0328">Glycosyltransferase</keyword>
<keyword evidence="7" id="KW-0472">Membrane</keyword>
<proteinExistence type="predicted"/>
<evidence type="ECO:0000259" key="9">
    <source>
        <dbReference type="Pfam" id="PF02434"/>
    </source>
</evidence>
<evidence type="ECO:0000313" key="11">
    <source>
        <dbReference type="Proteomes" id="UP000245946"/>
    </source>
</evidence>
<evidence type="ECO:0000256" key="2">
    <source>
        <dbReference type="ARBA" id="ARBA00022676"/>
    </source>
</evidence>
<keyword evidence="3" id="KW-0808">Transferase</keyword>
<dbReference type="GeneID" id="37271098"/>
<dbReference type="EMBL" id="KZ819309">
    <property type="protein sequence ID" value="PWN94753.1"/>
    <property type="molecule type" value="Genomic_DNA"/>
</dbReference>
<gene>
    <name evidence="10" type="ORF">FA09DRAFT_332664</name>
</gene>
<evidence type="ECO:0000256" key="8">
    <source>
        <dbReference type="ARBA" id="ARBA00037847"/>
    </source>
</evidence>
<keyword evidence="11" id="KW-1185">Reference proteome</keyword>
<organism evidence="10 11">
    <name type="scientific">Tilletiopsis washingtonensis</name>
    <dbReference type="NCBI Taxonomy" id="58919"/>
    <lineage>
        <taxon>Eukaryota</taxon>
        <taxon>Fungi</taxon>
        <taxon>Dikarya</taxon>
        <taxon>Basidiomycota</taxon>
        <taxon>Ustilaginomycotina</taxon>
        <taxon>Exobasidiomycetes</taxon>
        <taxon>Entylomatales</taxon>
        <taxon>Entylomatales incertae sedis</taxon>
        <taxon>Tilletiopsis</taxon>
    </lineage>
</organism>
<evidence type="ECO:0000256" key="5">
    <source>
        <dbReference type="ARBA" id="ARBA00022968"/>
    </source>
</evidence>
<evidence type="ECO:0000256" key="1">
    <source>
        <dbReference type="ARBA" id="ARBA00004606"/>
    </source>
</evidence>
<dbReference type="PANTHER" id="PTHR10811">
    <property type="entry name" value="FRINGE-RELATED"/>
    <property type="match status" value="1"/>
</dbReference>
<keyword evidence="6" id="KW-1133">Transmembrane helix</keyword>
<evidence type="ECO:0000313" key="10">
    <source>
        <dbReference type="EMBL" id="PWN94753.1"/>
    </source>
</evidence>
<keyword evidence="4" id="KW-0812">Transmembrane</keyword>
<accession>A0A316Z3J1</accession>
<dbReference type="GO" id="GO:0016757">
    <property type="term" value="F:glycosyltransferase activity"/>
    <property type="evidence" value="ECO:0007669"/>
    <property type="project" value="UniProtKB-KW"/>
</dbReference>
<dbReference type="STRING" id="58919.A0A316Z3J1"/>
<keyword evidence="5" id="KW-0735">Signal-anchor</keyword>
<dbReference type="Pfam" id="PF02434">
    <property type="entry name" value="Fringe"/>
    <property type="match status" value="1"/>
</dbReference>
<protein>
    <recommendedName>
        <fullName evidence="9">Fringe-like glycosyltransferase domain-containing protein</fullName>
    </recommendedName>
</protein>
<name>A0A316Z3J1_9BASI</name>
<dbReference type="GO" id="GO:0012505">
    <property type="term" value="C:endomembrane system"/>
    <property type="evidence" value="ECO:0007669"/>
    <property type="project" value="UniProtKB-SubCell"/>
</dbReference>
<dbReference type="GO" id="GO:0016020">
    <property type="term" value="C:membrane"/>
    <property type="evidence" value="ECO:0007669"/>
    <property type="project" value="UniProtKB-SubCell"/>
</dbReference>
<dbReference type="InterPro" id="IPR003378">
    <property type="entry name" value="Fringe-like_glycosylTrfase"/>
</dbReference>